<comment type="caution">
    <text evidence="1">The sequence shown here is derived from an EMBL/GenBank/DDBJ whole genome shotgun (WGS) entry which is preliminary data.</text>
</comment>
<evidence type="ECO:0000313" key="2">
    <source>
        <dbReference type="Proteomes" id="UP001269402"/>
    </source>
</evidence>
<dbReference type="AlphaFoldDB" id="A0AAW8NV56"/>
<accession>A0AAW8NV56</accession>
<gene>
    <name evidence="1" type="ORF">RJJ37_03895</name>
</gene>
<keyword evidence="2" id="KW-1185">Reference proteome</keyword>
<protein>
    <submittedName>
        <fullName evidence="1">DUF952 domain-containing protein</fullName>
    </submittedName>
</protein>
<name>A0AAW8NV56_9HYPH</name>
<dbReference type="EMBL" id="JAVLSH010000001">
    <property type="protein sequence ID" value="MDR9758783.1"/>
    <property type="molecule type" value="Genomic_DNA"/>
</dbReference>
<dbReference type="Proteomes" id="UP001269402">
    <property type="component" value="Unassembled WGS sequence"/>
</dbReference>
<proteinExistence type="predicted"/>
<dbReference type="Pfam" id="PF06108">
    <property type="entry name" value="DUF952"/>
    <property type="match status" value="1"/>
</dbReference>
<dbReference type="Gene3D" id="3.20.170.20">
    <property type="entry name" value="Protein of unknown function DUF952"/>
    <property type="match status" value="1"/>
</dbReference>
<dbReference type="PANTHER" id="PTHR34129:SF1">
    <property type="entry name" value="DUF952 DOMAIN-CONTAINING PROTEIN"/>
    <property type="match status" value="1"/>
</dbReference>
<dbReference type="SUPFAM" id="SSF56399">
    <property type="entry name" value="ADP-ribosylation"/>
    <property type="match status" value="1"/>
</dbReference>
<dbReference type="InterPro" id="IPR009297">
    <property type="entry name" value="DUF952"/>
</dbReference>
<reference evidence="2" key="1">
    <citation type="submission" date="2023-07" db="EMBL/GenBank/DDBJ databases">
        <title>Genomic characterization of faba bean (Vicia faba) microsymbionts in Mexican soils.</title>
        <authorList>
            <person name="Rivera Orduna F.N."/>
            <person name="Guevara-Luna J."/>
            <person name="Yan J."/>
            <person name="Arroyo-Herrera I."/>
            <person name="Li Y."/>
            <person name="Vasquez-Murrieta M.S."/>
            <person name="Wang E.T."/>
        </authorList>
    </citation>
    <scope>NUCLEOTIDE SEQUENCE [LARGE SCALE GENOMIC DNA]</scope>
    <source>
        <strain evidence="2">CH6</strain>
    </source>
</reference>
<sequence>MTLTPTLYKIVTETLWQQARQTGIFHGAGIDLKDGFIHFSTAEQAKQTAALHFNGQAGLLLIAVDGGGFGDKLVFEPSRGGDLFPHLYADLPLEAVLWEAALPLDETGAHIFPELQP</sequence>
<dbReference type="PANTHER" id="PTHR34129">
    <property type="entry name" value="BLR1139 PROTEIN"/>
    <property type="match status" value="1"/>
</dbReference>
<evidence type="ECO:0000313" key="1">
    <source>
        <dbReference type="EMBL" id="MDR9758783.1"/>
    </source>
</evidence>
<organism evidence="1 2">
    <name type="scientific">Rhizobium redzepovicii</name>
    <dbReference type="NCBI Taxonomy" id="2867518"/>
    <lineage>
        <taxon>Bacteria</taxon>
        <taxon>Pseudomonadati</taxon>
        <taxon>Pseudomonadota</taxon>
        <taxon>Alphaproteobacteria</taxon>
        <taxon>Hyphomicrobiales</taxon>
        <taxon>Rhizobiaceae</taxon>
        <taxon>Rhizobium/Agrobacterium group</taxon>
        <taxon>Rhizobium</taxon>
    </lineage>
</organism>
<dbReference type="RefSeq" id="WP_183852739.1">
    <property type="nucleotide sequence ID" value="NZ_JAVLSH010000001.1"/>
</dbReference>